<dbReference type="PIRSF" id="PIRSF002401">
    <property type="entry name" value="GTP_bd_Obg/CgtA"/>
    <property type="match status" value="1"/>
</dbReference>
<dbReference type="InterPro" id="IPR045086">
    <property type="entry name" value="OBG_GTPase"/>
</dbReference>
<dbReference type="PROSITE" id="PS51883">
    <property type="entry name" value="OBG"/>
    <property type="match status" value="1"/>
</dbReference>
<dbReference type="RefSeq" id="WP_180137839.1">
    <property type="nucleotide sequence ID" value="NZ_CAADHO010000002.1"/>
</dbReference>
<sequence length="335" mass="36101">MKFIDEATITVQSGNGGRGCVSFRREKFIEFGGPDGGDGGDGGDVVLEATINTRTLYEFRHKRLIKADNGGYGMGANRHGKNGKDIVVYLPAGTVVSNAETGEIIHDFVNPGERFVIAKGGQGGRGNKRFTTSRNRAPRFAQTGEEGEVLTIHLELKLLADVGIVGFPNAGKSTLIRVISSARPKTADYPFTTLTPSIGMVQHEWGEPFAVADIPGLIEGAHEGVGLGTTFLKHIERTRMLVHLIDASAIDPDNPLAQYDAINRELFLFSDTLKEREQLVVLNKLDITGAEENADAFEKALGDTPVLRISAASTQGVDTLKAKLNQAVNGTERDE</sequence>
<dbReference type="EC" id="3.6.5.-" evidence="8"/>
<evidence type="ECO:0000259" key="9">
    <source>
        <dbReference type="PROSITE" id="PS51710"/>
    </source>
</evidence>
<dbReference type="HAMAP" id="MF_01454">
    <property type="entry name" value="GTPase_Obg"/>
    <property type="match status" value="1"/>
</dbReference>
<dbReference type="PANTHER" id="PTHR11702:SF31">
    <property type="entry name" value="MITOCHONDRIAL RIBOSOME-ASSOCIATED GTPASE 2"/>
    <property type="match status" value="1"/>
</dbReference>
<evidence type="ECO:0000313" key="12">
    <source>
        <dbReference type="Proteomes" id="UP000507962"/>
    </source>
</evidence>
<evidence type="ECO:0000256" key="3">
    <source>
        <dbReference type="ARBA" id="ARBA00022723"/>
    </source>
</evidence>
<dbReference type="NCBIfam" id="NF008954">
    <property type="entry name" value="PRK12296.1"/>
    <property type="match status" value="1"/>
</dbReference>
<dbReference type="CDD" id="cd01898">
    <property type="entry name" value="Obg"/>
    <property type="match status" value="1"/>
</dbReference>
<evidence type="ECO:0000256" key="4">
    <source>
        <dbReference type="ARBA" id="ARBA00022741"/>
    </source>
</evidence>
<dbReference type="Gene3D" id="2.70.210.12">
    <property type="entry name" value="GTP1/OBG domain"/>
    <property type="match status" value="1"/>
</dbReference>
<comment type="function">
    <text evidence="8">An essential GTPase which binds GTP, GDP and possibly (p)ppGpp with moderate affinity, with high nucleotide exchange rates and a fairly low GTP hydrolysis rate. Plays a role in control of the cell cycle, stress response, ribosome biogenesis and in those bacteria that undergo differentiation, in morphogenesis control.</text>
</comment>
<dbReference type="Pfam" id="PF01018">
    <property type="entry name" value="GTP1_OBG"/>
    <property type="match status" value="1"/>
</dbReference>
<dbReference type="GO" id="GO:0043022">
    <property type="term" value="F:ribosome binding"/>
    <property type="evidence" value="ECO:0007669"/>
    <property type="project" value="UniProtKB-ARBA"/>
</dbReference>
<reference evidence="11 12" key="1">
    <citation type="submission" date="2019-03" db="EMBL/GenBank/DDBJ databases">
        <authorList>
            <person name="Nijsse B."/>
        </authorList>
    </citation>
    <scope>NUCLEOTIDE SEQUENCE [LARGE SCALE GENOMIC DNA]</scope>
    <source>
        <strain evidence="11">Desulfoluna butyratoxydans MSL71</strain>
    </source>
</reference>
<keyword evidence="7 8" id="KW-0342">GTP-binding</keyword>
<evidence type="ECO:0000256" key="8">
    <source>
        <dbReference type="HAMAP-Rule" id="MF_01454"/>
    </source>
</evidence>
<dbReference type="PROSITE" id="PS51710">
    <property type="entry name" value="G_OBG"/>
    <property type="match status" value="1"/>
</dbReference>
<keyword evidence="5 8" id="KW-0378">Hydrolase</keyword>
<evidence type="ECO:0000256" key="5">
    <source>
        <dbReference type="ARBA" id="ARBA00022801"/>
    </source>
</evidence>
<dbReference type="SUPFAM" id="SSF82051">
    <property type="entry name" value="Obg GTP-binding protein N-terminal domain"/>
    <property type="match status" value="1"/>
</dbReference>
<comment type="cofactor">
    <cofactor evidence="8">
        <name>Mg(2+)</name>
        <dbReference type="ChEBI" id="CHEBI:18420"/>
    </cofactor>
</comment>
<keyword evidence="2 8" id="KW-0963">Cytoplasm</keyword>
<keyword evidence="12" id="KW-1185">Reference proteome</keyword>
<feature type="domain" description="Obg" evidence="10">
    <location>
        <begin position="1"/>
        <end position="159"/>
    </location>
</feature>
<evidence type="ECO:0000256" key="2">
    <source>
        <dbReference type="ARBA" id="ARBA00022490"/>
    </source>
</evidence>
<dbReference type="Proteomes" id="UP000507962">
    <property type="component" value="Unassembled WGS sequence"/>
</dbReference>
<dbReference type="InterPro" id="IPR014100">
    <property type="entry name" value="GTP-bd_Obg/CgtA"/>
</dbReference>
<dbReference type="SUPFAM" id="SSF52540">
    <property type="entry name" value="P-loop containing nucleoside triphosphate hydrolases"/>
    <property type="match status" value="1"/>
</dbReference>
<dbReference type="GO" id="GO:0005525">
    <property type="term" value="F:GTP binding"/>
    <property type="evidence" value="ECO:0007669"/>
    <property type="project" value="UniProtKB-UniRule"/>
</dbReference>
<dbReference type="Pfam" id="PF01926">
    <property type="entry name" value="MMR_HSR1"/>
    <property type="match status" value="1"/>
</dbReference>
<dbReference type="PROSITE" id="PS00905">
    <property type="entry name" value="GTP1_OBG"/>
    <property type="match status" value="1"/>
</dbReference>
<dbReference type="InterPro" id="IPR006074">
    <property type="entry name" value="GTP1-OBG_CS"/>
</dbReference>
<feature type="binding site" evidence="8">
    <location>
        <position position="173"/>
    </location>
    <ligand>
        <name>Mg(2+)</name>
        <dbReference type="ChEBI" id="CHEBI:18420"/>
    </ligand>
</feature>
<dbReference type="GO" id="GO:0042254">
    <property type="term" value="P:ribosome biogenesis"/>
    <property type="evidence" value="ECO:0007669"/>
    <property type="project" value="UniProtKB-UniRule"/>
</dbReference>
<dbReference type="GO" id="GO:0000287">
    <property type="term" value="F:magnesium ion binding"/>
    <property type="evidence" value="ECO:0007669"/>
    <property type="project" value="InterPro"/>
</dbReference>
<feature type="binding site" evidence="8">
    <location>
        <begin position="191"/>
        <end position="195"/>
    </location>
    <ligand>
        <name>GTP</name>
        <dbReference type="ChEBI" id="CHEBI:37565"/>
    </ligand>
</feature>
<dbReference type="NCBIfam" id="TIGR02729">
    <property type="entry name" value="Obg_CgtA"/>
    <property type="match status" value="1"/>
</dbReference>
<dbReference type="NCBIfam" id="NF008956">
    <property type="entry name" value="PRK12299.1"/>
    <property type="match status" value="1"/>
</dbReference>
<dbReference type="InterPro" id="IPR036726">
    <property type="entry name" value="GTP1_OBG_dom_sf"/>
</dbReference>
<feature type="binding site" evidence="8">
    <location>
        <begin position="310"/>
        <end position="312"/>
    </location>
    <ligand>
        <name>GTP</name>
        <dbReference type="ChEBI" id="CHEBI:37565"/>
    </ligand>
</feature>
<keyword evidence="3 8" id="KW-0479">Metal-binding</keyword>
<feature type="binding site" evidence="8">
    <location>
        <begin position="213"/>
        <end position="216"/>
    </location>
    <ligand>
        <name>GTP</name>
        <dbReference type="ChEBI" id="CHEBI:37565"/>
    </ligand>
</feature>
<feature type="domain" description="OBG-type G" evidence="9">
    <location>
        <begin position="160"/>
        <end position="329"/>
    </location>
</feature>
<protein>
    <recommendedName>
        <fullName evidence="8">GTPase Obg</fullName>
        <ecNumber evidence="8">3.6.5.-</ecNumber>
    </recommendedName>
    <alternativeName>
        <fullName evidence="8">GTP-binding protein Obg</fullName>
    </alternativeName>
</protein>
<comment type="similarity">
    <text evidence="1 8">Belongs to the TRAFAC class OBG-HflX-like GTPase superfamily. OBG GTPase family.</text>
</comment>
<evidence type="ECO:0000256" key="1">
    <source>
        <dbReference type="ARBA" id="ARBA00007699"/>
    </source>
</evidence>
<dbReference type="PANTHER" id="PTHR11702">
    <property type="entry name" value="DEVELOPMENTALLY REGULATED GTP-BINDING PROTEIN-RELATED"/>
    <property type="match status" value="1"/>
</dbReference>
<name>A0A4U8YPI0_9BACT</name>
<keyword evidence="4 8" id="KW-0547">Nucleotide-binding</keyword>
<dbReference type="NCBIfam" id="NF008955">
    <property type="entry name" value="PRK12297.1"/>
    <property type="match status" value="1"/>
</dbReference>
<dbReference type="GO" id="GO:0005737">
    <property type="term" value="C:cytoplasm"/>
    <property type="evidence" value="ECO:0007669"/>
    <property type="project" value="UniProtKB-SubCell"/>
</dbReference>
<dbReference type="InterPro" id="IPR031167">
    <property type="entry name" value="G_OBG"/>
</dbReference>
<evidence type="ECO:0000313" key="11">
    <source>
        <dbReference type="EMBL" id="VFQ43582.1"/>
    </source>
</evidence>
<proteinExistence type="inferred from homology"/>
<dbReference type="InterPro" id="IPR027417">
    <property type="entry name" value="P-loop_NTPase"/>
</dbReference>
<dbReference type="AlphaFoldDB" id="A0A4U8YPI0"/>
<evidence type="ECO:0000256" key="6">
    <source>
        <dbReference type="ARBA" id="ARBA00022842"/>
    </source>
</evidence>
<dbReference type="EMBL" id="CAADHO010000002">
    <property type="protein sequence ID" value="VFQ43582.1"/>
    <property type="molecule type" value="Genomic_DNA"/>
</dbReference>
<organism evidence="11 12">
    <name type="scientific">Desulfoluna butyratoxydans</name>
    <dbReference type="NCBI Taxonomy" id="231438"/>
    <lineage>
        <taxon>Bacteria</taxon>
        <taxon>Pseudomonadati</taxon>
        <taxon>Thermodesulfobacteriota</taxon>
        <taxon>Desulfobacteria</taxon>
        <taxon>Desulfobacterales</taxon>
        <taxon>Desulfolunaceae</taxon>
        <taxon>Desulfoluna</taxon>
    </lineage>
</organism>
<dbReference type="GO" id="GO:0003924">
    <property type="term" value="F:GTPase activity"/>
    <property type="evidence" value="ECO:0007669"/>
    <property type="project" value="UniProtKB-UniRule"/>
</dbReference>
<dbReference type="PRINTS" id="PR00326">
    <property type="entry name" value="GTP1OBG"/>
</dbReference>
<dbReference type="InterPro" id="IPR006169">
    <property type="entry name" value="GTP1_OBG_dom"/>
</dbReference>
<evidence type="ECO:0000259" key="10">
    <source>
        <dbReference type="PROSITE" id="PS51883"/>
    </source>
</evidence>
<keyword evidence="6 8" id="KW-0460">Magnesium</keyword>
<gene>
    <name evidence="8" type="primary">obg</name>
    <name evidence="11" type="ORF">MSL71_12170</name>
</gene>
<feature type="binding site" evidence="8">
    <location>
        <begin position="166"/>
        <end position="173"/>
    </location>
    <ligand>
        <name>GTP</name>
        <dbReference type="ChEBI" id="CHEBI:37565"/>
    </ligand>
</feature>
<dbReference type="Gene3D" id="3.40.50.300">
    <property type="entry name" value="P-loop containing nucleotide triphosphate hydrolases"/>
    <property type="match status" value="1"/>
</dbReference>
<comment type="subcellular location">
    <subcellularLocation>
        <location evidence="8">Cytoplasm</location>
    </subcellularLocation>
</comment>
<dbReference type="FunFam" id="2.70.210.12:FF:000001">
    <property type="entry name" value="GTPase Obg"/>
    <property type="match status" value="1"/>
</dbReference>
<evidence type="ECO:0000256" key="7">
    <source>
        <dbReference type="ARBA" id="ARBA00023134"/>
    </source>
</evidence>
<comment type="subunit">
    <text evidence="8">Monomer.</text>
</comment>
<feature type="binding site" evidence="8">
    <location>
        <position position="193"/>
    </location>
    <ligand>
        <name>Mg(2+)</name>
        <dbReference type="ChEBI" id="CHEBI:18420"/>
    </ligand>
</feature>
<accession>A0A4U8YPI0</accession>
<feature type="binding site" evidence="8">
    <location>
        <begin position="283"/>
        <end position="286"/>
    </location>
    <ligand>
        <name>GTP</name>
        <dbReference type="ChEBI" id="CHEBI:37565"/>
    </ligand>
</feature>
<dbReference type="InterPro" id="IPR006073">
    <property type="entry name" value="GTP-bd"/>
</dbReference>